<evidence type="ECO:0000259" key="2">
    <source>
        <dbReference type="Pfam" id="PF13859"/>
    </source>
</evidence>
<feature type="chain" id="PRO_5019092531" evidence="1">
    <location>
        <begin position="24"/>
        <end position="192"/>
    </location>
</feature>
<accession>A0A422MTY3</accession>
<reference evidence="3 4" key="1">
    <citation type="journal article" date="2018" name="BMC Genomics">
        <title>Genomic comparison of Trypanosoma conorhini and Trypanosoma rangeli to Trypanosoma cruzi strains of high and low virulence.</title>
        <authorList>
            <person name="Bradwell K.R."/>
            <person name="Koparde V.N."/>
            <person name="Matveyev A.V."/>
            <person name="Serrano M.G."/>
            <person name="Alves J.M."/>
            <person name="Parikh H."/>
            <person name="Huang B."/>
            <person name="Lee V."/>
            <person name="Espinosa-Alvarez O."/>
            <person name="Ortiz P.A."/>
            <person name="Costa-Martins A.G."/>
            <person name="Teixeira M.M."/>
            <person name="Buck G.A."/>
        </authorList>
    </citation>
    <scope>NUCLEOTIDE SEQUENCE [LARGE SCALE GENOMIC DNA]</scope>
    <source>
        <strain evidence="3 4">025E</strain>
    </source>
</reference>
<dbReference type="Gene3D" id="2.120.10.10">
    <property type="match status" value="1"/>
</dbReference>
<sequence length="192" mass="20080">MPWQLYSAAVLLLSLCMLLICCGNSGAAAANQEDVMDPFAGTTDISGAAWEGVGVAAQSVTSLRVPSLVAVGEDVFAVAEAHCRKQDEGAGCVTGIASKHLKKITEGAMDISAADTSLVYTQLVEGSDAAEKKATEIMRPTTLVRGADVYMLLGRRTRTEPEEQVAGKTGWNLVLVKGSVSGSGDDKKITME</sequence>
<dbReference type="OrthoDB" id="252062at2759"/>
<evidence type="ECO:0000313" key="3">
    <source>
        <dbReference type="EMBL" id="RNE96684.1"/>
    </source>
</evidence>
<gene>
    <name evidence="3" type="ORF">Tco025E_09702</name>
</gene>
<keyword evidence="1" id="KW-0732">Signal</keyword>
<protein>
    <submittedName>
        <fullName evidence="3">Trans-sialidase</fullName>
    </submittedName>
</protein>
<evidence type="ECO:0000256" key="1">
    <source>
        <dbReference type="SAM" id="SignalP"/>
    </source>
</evidence>
<evidence type="ECO:0000313" key="4">
    <source>
        <dbReference type="Proteomes" id="UP000284403"/>
    </source>
</evidence>
<dbReference type="AlphaFoldDB" id="A0A422MTY3"/>
<feature type="domain" description="Sialidase" evidence="2">
    <location>
        <begin position="65"/>
        <end position="182"/>
    </location>
</feature>
<proteinExistence type="predicted"/>
<dbReference type="GeneID" id="40323313"/>
<dbReference type="Pfam" id="PF13859">
    <property type="entry name" value="BNR_3"/>
    <property type="match status" value="1"/>
</dbReference>
<dbReference type="RefSeq" id="XP_029223407.1">
    <property type="nucleotide sequence ID" value="XM_029376512.1"/>
</dbReference>
<dbReference type="InterPro" id="IPR011040">
    <property type="entry name" value="Sialidase"/>
</dbReference>
<dbReference type="InterPro" id="IPR036278">
    <property type="entry name" value="Sialidase_sf"/>
</dbReference>
<dbReference type="SUPFAM" id="SSF50939">
    <property type="entry name" value="Sialidases"/>
    <property type="match status" value="1"/>
</dbReference>
<dbReference type="Proteomes" id="UP000284403">
    <property type="component" value="Unassembled WGS sequence"/>
</dbReference>
<feature type="signal peptide" evidence="1">
    <location>
        <begin position="1"/>
        <end position="23"/>
    </location>
</feature>
<comment type="caution">
    <text evidence="3">The sequence shown here is derived from an EMBL/GenBank/DDBJ whole genome shotgun (WGS) entry which is preliminary data.</text>
</comment>
<organism evidence="3 4">
    <name type="scientific">Trypanosoma conorhini</name>
    <dbReference type="NCBI Taxonomy" id="83891"/>
    <lineage>
        <taxon>Eukaryota</taxon>
        <taxon>Discoba</taxon>
        <taxon>Euglenozoa</taxon>
        <taxon>Kinetoplastea</taxon>
        <taxon>Metakinetoplastina</taxon>
        <taxon>Trypanosomatida</taxon>
        <taxon>Trypanosomatidae</taxon>
        <taxon>Trypanosoma</taxon>
    </lineage>
</organism>
<name>A0A422MTY3_9TRYP</name>
<keyword evidence="4" id="KW-1185">Reference proteome</keyword>
<dbReference type="EMBL" id="MKKU01001229">
    <property type="protein sequence ID" value="RNE96684.1"/>
    <property type="molecule type" value="Genomic_DNA"/>
</dbReference>